<evidence type="ECO:0000256" key="6">
    <source>
        <dbReference type="ARBA" id="ARBA00023237"/>
    </source>
</evidence>
<keyword evidence="7" id="KW-0449">Lipoprotein</keyword>
<dbReference type="RefSeq" id="WP_115500277.1">
    <property type="nucleotide sequence ID" value="NZ_JACRTI010000037.1"/>
</dbReference>
<dbReference type="EMBL" id="QREV01000037">
    <property type="protein sequence ID" value="RDU48476.1"/>
    <property type="molecule type" value="Genomic_DNA"/>
</dbReference>
<keyword evidence="11" id="KW-1185">Reference proteome</keyword>
<keyword evidence="6" id="KW-0998">Cell outer membrane</keyword>
<evidence type="ECO:0000256" key="5">
    <source>
        <dbReference type="ARBA" id="ARBA00023139"/>
    </source>
</evidence>
<proteinExistence type="inferred from homology"/>
<dbReference type="Proteomes" id="UP000256321">
    <property type="component" value="Unassembled WGS sequence"/>
</dbReference>
<comment type="caution">
    <text evidence="9">The sequence shown here is derived from an EMBL/GenBank/DDBJ whole genome shotgun (WGS) entry which is preliminary data.</text>
</comment>
<reference evidence="9 10" key="1">
    <citation type="submission" date="2018-07" db="EMBL/GenBank/DDBJ databases">
        <title>Parabacteroides acidifaciens nov. sp., isolated from human feces.</title>
        <authorList>
            <person name="Wang Y.J."/>
        </authorList>
    </citation>
    <scope>NUCLEOTIDE SEQUENCE [LARGE SCALE GENOMIC DNA]</scope>
    <source>
        <strain evidence="9 10">426-9</strain>
    </source>
</reference>
<dbReference type="InterPro" id="IPR014941">
    <property type="entry name" value="FimB/Mfa2/Mfa3"/>
</dbReference>
<comment type="similarity">
    <text evidence="2">Belongs to the bacteroidetes fimbrillin superfamily. FimB/Mfa2 family.</text>
</comment>
<dbReference type="GO" id="GO:0009279">
    <property type="term" value="C:cell outer membrane"/>
    <property type="evidence" value="ECO:0007669"/>
    <property type="project" value="UniProtKB-SubCell"/>
</dbReference>
<evidence type="ECO:0000313" key="9">
    <source>
        <dbReference type="EMBL" id="RDU48476.1"/>
    </source>
</evidence>
<dbReference type="Gene3D" id="2.60.40.2580">
    <property type="match status" value="1"/>
</dbReference>
<accession>A0A3D8HBW7</accession>
<sequence length="460" mass="50638">MKTSNLIYILTFLCLLASCSQEDIVKGSNDDVVAKIQLELPSMQLPTVTKSASVEENQINDLWLYMFNESGQLIYQVQGTVGAGDATKAVTANLKATQEAVTLMALANVSSITHEFAVNTSKADILKSLVFDVPSQEGDVSIPMWGEVSLPNGLYTDDAAIKIPMTRALACVEVLVDENLVINFEMTDAYLVGTYDKGFVAPIDANGNLQKGTMSIPAEATGERSLKEEFHKDGLTNAAGTKFYVPESLLELSNSSEGEIYRSLCLIVGGYTTIDGIKRHGYYRLDFLLQNTVNKDMDIERNTRYIFKIDAVHEYGEESALKALMKSIPDNASHLTASTTIMVVGDKTEINKEDCIEKGLNDITTDGMDYLAVNASTLTATATSYENRTMYYAKIQIFTNCASGWKMIDMPAGIIAQQKEGEVGVFYETFIWIDPNIVTSRNPLFYIKAGGVWKTITITW</sequence>
<dbReference type="Proteomes" id="UP000629596">
    <property type="component" value="Unassembled WGS sequence"/>
</dbReference>
<evidence type="ECO:0000313" key="10">
    <source>
        <dbReference type="Proteomes" id="UP000256321"/>
    </source>
</evidence>
<organism evidence="9 10">
    <name type="scientific">Parabacteroides acidifaciens</name>
    <dbReference type="NCBI Taxonomy" id="2290935"/>
    <lineage>
        <taxon>Bacteria</taxon>
        <taxon>Pseudomonadati</taxon>
        <taxon>Bacteroidota</taxon>
        <taxon>Bacteroidia</taxon>
        <taxon>Bacteroidales</taxon>
        <taxon>Tannerellaceae</taxon>
        <taxon>Parabacteroides</taxon>
    </lineage>
</organism>
<keyword evidence="5" id="KW-0564">Palmitate</keyword>
<evidence type="ECO:0000256" key="7">
    <source>
        <dbReference type="ARBA" id="ARBA00023288"/>
    </source>
</evidence>
<name>A0A3D8HBW7_9BACT</name>
<keyword evidence="3" id="KW-0732">Signal</keyword>
<evidence type="ECO:0000256" key="2">
    <source>
        <dbReference type="ARBA" id="ARBA00007248"/>
    </source>
</evidence>
<dbReference type="PROSITE" id="PS51257">
    <property type="entry name" value="PROKAR_LIPOPROTEIN"/>
    <property type="match status" value="1"/>
</dbReference>
<evidence type="ECO:0000256" key="3">
    <source>
        <dbReference type="ARBA" id="ARBA00022729"/>
    </source>
</evidence>
<comment type="subcellular location">
    <subcellularLocation>
        <location evidence="1">Cell outer membrane</location>
    </subcellularLocation>
</comment>
<dbReference type="AlphaFoldDB" id="A0A3D8HBW7"/>
<gene>
    <name evidence="9" type="ORF">DWU89_14120</name>
    <name evidence="8" type="ORF">H8784_13760</name>
</gene>
<dbReference type="Pfam" id="PF08842">
    <property type="entry name" value="Mfa2"/>
    <property type="match status" value="1"/>
</dbReference>
<evidence type="ECO:0000256" key="1">
    <source>
        <dbReference type="ARBA" id="ARBA00004442"/>
    </source>
</evidence>
<dbReference type="EMBL" id="JACRTI010000037">
    <property type="protein sequence ID" value="MBC8602780.1"/>
    <property type="molecule type" value="Genomic_DNA"/>
</dbReference>
<evidence type="ECO:0000313" key="8">
    <source>
        <dbReference type="EMBL" id="MBC8602780.1"/>
    </source>
</evidence>
<protein>
    <submittedName>
        <fullName evidence="8">FimB/Mfa2 family fimbrial subunit</fullName>
    </submittedName>
</protein>
<evidence type="ECO:0000256" key="4">
    <source>
        <dbReference type="ARBA" id="ARBA00023136"/>
    </source>
</evidence>
<reference evidence="8 11" key="2">
    <citation type="submission" date="2020-08" db="EMBL/GenBank/DDBJ databases">
        <title>Genome public.</title>
        <authorList>
            <person name="Liu C."/>
            <person name="Sun Q."/>
        </authorList>
    </citation>
    <scope>NUCLEOTIDE SEQUENCE [LARGE SCALE GENOMIC DNA]</scope>
    <source>
        <strain evidence="8 11">426_9</strain>
    </source>
</reference>
<evidence type="ECO:0000313" key="11">
    <source>
        <dbReference type="Proteomes" id="UP000629596"/>
    </source>
</evidence>
<keyword evidence="4" id="KW-0472">Membrane</keyword>